<feature type="domain" description="DUF4062" evidence="1">
    <location>
        <begin position="5"/>
        <end position="99"/>
    </location>
</feature>
<organism evidence="2 3">
    <name type="scientific">Pseudoalteromonas phenolica</name>
    <dbReference type="NCBI Taxonomy" id="161398"/>
    <lineage>
        <taxon>Bacteria</taxon>
        <taxon>Pseudomonadati</taxon>
        <taxon>Pseudomonadota</taxon>
        <taxon>Gammaproteobacteria</taxon>
        <taxon>Alteromonadales</taxon>
        <taxon>Pseudoalteromonadaceae</taxon>
        <taxon>Pseudoalteromonas</taxon>
    </lineage>
</organism>
<dbReference type="EMBL" id="PNCM01000002">
    <property type="protein sequence ID" value="TMP84158.1"/>
    <property type="molecule type" value="Genomic_DNA"/>
</dbReference>
<comment type="caution">
    <text evidence="2">The sequence shown here is derived from an EMBL/GenBank/DDBJ whole genome shotgun (WGS) entry which is preliminary data.</text>
</comment>
<dbReference type="RefSeq" id="WP_138565934.1">
    <property type="nucleotide sequence ID" value="NZ_PNCM01000002.1"/>
</dbReference>
<dbReference type="InterPro" id="IPR025139">
    <property type="entry name" value="DUF4062"/>
</dbReference>
<protein>
    <recommendedName>
        <fullName evidence="1">DUF4062 domain-containing protein</fullName>
    </recommendedName>
</protein>
<dbReference type="OrthoDB" id="72299at2"/>
<evidence type="ECO:0000259" key="1">
    <source>
        <dbReference type="Pfam" id="PF13271"/>
    </source>
</evidence>
<evidence type="ECO:0000313" key="3">
    <source>
        <dbReference type="Proteomes" id="UP000307362"/>
    </source>
</evidence>
<evidence type="ECO:0000313" key="2">
    <source>
        <dbReference type="EMBL" id="TMP84158.1"/>
    </source>
</evidence>
<accession>A0A5S3Z019</accession>
<gene>
    <name evidence="2" type="ORF">CWB73_00380</name>
</gene>
<sequence>MARPQVFVSSTYYDLKHIRASLEGFIESLGYDAILSDKGRIAYDPDIALDESCYRAAKEADIFILIIGGRYGSETSESVDVDKSKFYERYESVTKTEFLSASKEERPIYILVEKAVYSEYETFKKNRENDSIEYAHVDSVNIFTMLDEILAKRRNNPMHQFEKHTDIENWLKEQWAGLFRELLDNRNSNKKLVSLSDKVEHLSEINSSLQTYLEEVIRTVNPDGSSEIIRAEHAKLSESQLKKEIMEVQLIESVTGHTCISYEKIVEIIKNASSMEEIADSIEELSNGSVVKNLYKYWKSSATDINLIGVNKVRKLLGLPSFKSM</sequence>
<reference evidence="3" key="2">
    <citation type="submission" date="2019-06" db="EMBL/GenBank/DDBJ databases">
        <title>Co-occurence of chitin degradation, pigmentation and bioactivity in marine Pseudoalteromonas.</title>
        <authorList>
            <person name="Sonnenschein E.C."/>
            <person name="Bech P.K."/>
        </authorList>
    </citation>
    <scope>NUCLEOTIDE SEQUENCE [LARGE SCALE GENOMIC DNA]</scope>
    <source>
        <strain evidence="3">S1189</strain>
    </source>
</reference>
<dbReference type="Pfam" id="PF13271">
    <property type="entry name" value="DUF4062"/>
    <property type="match status" value="1"/>
</dbReference>
<name>A0A5S3Z019_9GAMM</name>
<reference evidence="2 3" key="1">
    <citation type="submission" date="2017-12" db="EMBL/GenBank/DDBJ databases">
        <authorList>
            <person name="Paulsen S."/>
            <person name="Gram L.K."/>
        </authorList>
    </citation>
    <scope>NUCLEOTIDE SEQUENCE [LARGE SCALE GENOMIC DNA]</scope>
    <source>
        <strain evidence="2 3">S1189</strain>
    </source>
</reference>
<proteinExistence type="predicted"/>
<dbReference type="AlphaFoldDB" id="A0A5S3Z019"/>
<dbReference type="Proteomes" id="UP000307362">
    <property type="component" value="Unassembled WGS sequence"/>
</dbReference>